<organism evidence="2 3">
    <name type="scientific">Nostoc flagelliforme CCNUN1</name>
    <dbReference type="NCBI Taxonomy" id="2038116"/>
    <lineage>
        <taxon>Bacteria</taxon>
        <taxon>Bacillati</taxon>
        <taxon>Cyanobacteriota</taxon>
        <taxon>Cyanophyceae</taxon>
        <taxon>Nostocales</taxon>
        <taxon>Nostocaceae</taxon>
        <taxon>Nostoc</taxon>
    </lineage>
</organism>
<accession>A0A2K8SHN8</accession>
<sequence>MEKPPSFGSIAYKGCSQVSLFSQAIALLAIVSNKRYLRRAIRCRPFDDGVMWAIALVCLSPVKLKITC</sequence>
<gene>
    <name evidence="2" type="ORF">COO91_00804</name>
</gene>
<dbReference type="KEGG" id="nfl:COO91_00804"/>
<dbReference type="AlphaFoldDB" id="A0A2K8SHN8"/>
<feature type="transmembrane region" description="Helical" evidence="1">
    <location>
        <begin position="20"/>
        <end position="37"/>
    </location>
</feature>
<name>A0A2K8SHN8_9NOSO</name>
<dbReference type="Proteomes" id="UP000232003">
    <property type="component" value="Chromosome"/>
</dbReference>
<evidence type="ECO:0000313" key="3">
    <source>
        <dbReference type="Proteomes" id="UP000232003"/>
    </source>
</evidence>
<keyword evidence="1" id="KW-0812">Transmembrane</keyword>
<dbReference type="EMBL" id="CP024785">
    <property type="protein sequence ID" value="AUB34962.1"/>
    <property type="molecule type" value="Genomic_DNA"/>
</dbReference>
<reference evidence="2 3" key="1">
    <citation type="submission" date="2017-11" db="EMBL/GenBank/DDBJ databases">
        <title>Complete genome of a free-living desiccation-tolerant cyanobacterium and its photosynthetic adaptation to extreme terrestrial habitat.</title>
        <authorList>
            <person name="Shang J."/>
        </authorList>
    </citation>
    <scope>NUCLEOTIDE SEQUENCE [LARGE SCALE GENOMIC DNA]</scope>
    <source>
        <strain evidence="2 3">CCNUN1</strain>
    </source>
</reference>
<keyword evidence="1" id="KW-1133">Transmembrane helix</keyword>
<keyword evidence="1" id="KW-0472">Membrane</keyword>
<evidence type="ECO:0000256" key="1">
    <source>
        <dbReference type="SAM" id="Phobius"/>
    </source>
</evidence>
<protein>
    <submittedName>
        <fullName evidence="2">Uncharacterized protein</fullName>
    </submittedName>
</protein>
<proteinExistence type="predicted"/>
<keyword evidence="3" id="KW-1185">Reference proteome</keyword>
<evidence type="ECO:0000313" key="2">
    <source>
        <dbReference type="EMBL" id="AUB34962.1"/>
    </source>
</evidence>